<dbReference type="SUPFAM" id="SSF143011">
    <property type="entry name" value="RelE-like"/>
    <property type="match status" value="1"/>
</dbReference>
<dbReference type="KEGG" id="acp:A2cp1_2236"/>
<feature type="compositionally biased region" description="Low complexity" evidence="2">
    <location>
        <begin position="25"/>
        <end position="50"/>
    </location>
</feature>
<dbReference type="HOGENOM" id="CLU_625050_0_0_7"/>
<evidence type="ECO:0000313" key="4">
    <source>
        <dbReference type="Proteomes" id="UP000007089"/>
    </source>
</evidence>
<dbReference type="Proteomes" id="UP000007089">
    <property type="component" value="Chromosome"/>
</dbReference>
<reference evidence="3" key="1">
    <citation type="submission" date="2009-01" db="EMBL/GenBank/DDBJ databases">
        <title>Complete sequence of Anaeromyxobacter dehalogenans 2CP-1.</title>
        <authorList>
            <consortium name="US DOE Joint Genome Institute"/>
            <person name="Lucas S."/>
            <person name="Copeland A."/>
            <person name="Lapidus A."/>
            <person name="Glavina del Rio T."/>
            <person name="Dalin E."/>
            <person name="Tice H."/>
            <person name="Bruce D."/>
            <person name="Goodwin L."/>
            <person name="Pitluck S."/>
            <person name="Saunders E."/>
            <person name="Brettin T."/>
            <person name="Detter J.C."/>
            <person name="Han C."/>
            <person name="Larimer F."/>
            <person name="Land M."/>
            <person name="Hauser L."/>
            <person name="Kyrpides N."/>
            <person name="Ovchinnikova G."/>
            <person name="Beliaev A.S."/>
            <person name="Richardson P."/>
        </authorList>
    </citation>
    <scope>NUCLEOTIDE SEQUENCE</scope>
    <source>
        <strain evidence="3">2CP-1</strain>
    </source>
</reference>
<protein>
    <submittedName>
        <fullName evidence="3">Uncharacterized protein</fullName>
    </submittedName>
</protein>
<evidence type="ECO:0000313" key="3">
    <source>
        <dbReference type="EMBL" id="ACL65574.1"/>
    </source>
</evidence>
<sequence length="475" mass="50914">MADPTAKPSKPAAAKAAKPKKPGKPRTATKAAAPAKAAAGAVKAKANAPRRAPRPPAAAPPAPPLPDPSGDAPLHELSRDGLSVLLYVALLPDETRALVKDLGLTVPGFRTDALSDVERCDVLADEIRAAPATRARALDVLRKEFGGMPLPETHLEPRDADDLLAVGSSDHGLPLALWRVLADPVPGVRERALPVLEQLAKEYYGPAPEGAAPRDPGPKAPSPEQEAAAAAARVQALEKALERAEQQVESVRRKGEEQREKLQEWLKEARARAAQAVDEAARAREAADAAARARERAEAALSAAQATDAAAEAARQRAAARELEGRVAALDAKVARQAAREAELETALRDARAAAQAAPAGAPAAAGVEADEPEDAPSSWLMPVYTREFYDSLAGWDRRIQRAAFKQAALLAQDHRHPSLRALPLEGLPGYYRVRVATDVRLLYRRGERQNEIEILSLIDREDLDRYVRQAKTRQ</sequence>
<dbReference type="InterPro" id="IPR035093">
    <property type="entry name" value="RelE/ParE_toxin_dom_sf"/>
</dbReference>
<dbReference type="RefSeq" id="WP_012633413.1">
    <property type="nucleotide sequence ID" value="NC_011891.1"/>
</dbReference>
<feature type="region of interest" description="Disordered" evidence="2">
    <location>
        <begin position="1"/>
        <end position="76"/>
    </location>
</feature>
<organism evidence="3 4">
    <name type="scientific">Anaeromyxobacter dehalogenans (strain ATCC BAA-258 / DSM 21875 / 2CP-1)</name>
    <dbReference type="NCBI Taxonomy" id="455488"/>
    <lineage>
        <taxon>Bacteria</taxon>
        <taxon>Pseudomonadati</taxon>
        <taxon>Myxococcota</taxon>
        <taxon>Myxococcia</taxon>
        <taxon>Myxococcales</taxon>
        <taxon>Cystobacterineae</taxon>
        <taxon>Anaeromyxobacteraceae</taxon>
        <taxon>Anaeromyxobacter</taxon>
    </lineage>
</organism>
<evidence type="ECO:0000256" key="1">
    <source>
        <dbReference type="SAM" id="Coils"/>
    </source>
</evidence>
<proteinExistence type="predicted"/>
<keyword evidence="4" id="KW-1185">Reference proteome</keyword>
<name>B8JA55_ANAD2</name>
<gene>
    <name evidence="3" type="ordered locus">A2cp1_2236</name>
</gene>
<keyword evidence="1" id="KW-0175">Coiled coil</keyword>
<dbReference type="EMBL" id="CP001359">
    <property type="protein sequence ID" value="ACL65574.1"/>
    <property type="molecule type" value="Genomic_DNA"/>
</dbReference>
<dbReference type="Gene3D" id="3.30.2310.20">
    <property type="entry name" value="RelE-like"/>
    <property type="match status" value="1"/>
</dbReference>
<feature type="region of interest" description="Disordered" evidence="2">
    <location>
        <begin position="206"/>
        <end position="227"/>
    </location>
</feature>
<dbReference type="AlphaFoldDB" id="B8JA55"/>
<accession>B8JA55</accession>
<feature type="compositionally biased region" description="Low complexity" evidence="2">
    <location>
        <begin position="1"/>
        <end position="16"/>
    </location>
</feature>
<evidence type="ECO:0000256" key="2">
    <source>
        <dbReference type="SAM" id="MobiDB-lite"/>
    </source>
</evidence>
<feature type="compositionally biased region" description="Pro residues" evidence="2">
    <location>
        <begin position="54"/>
        <end position="67"/>
    </location>
</feature>
<feature type="coiled-coil region" evidence="1">
    <location>
        <begin position="227"/>
        <end position="340"/>
    </location>
</feature>